<protein>
    <submittedName>
        <fullName evidence="1">Uncharacterized protein</fullName>
    </submittedName>
</protein>
<dbReference type="RefSeq" id="WP_284919200.1">
    <property type="nucleotide sequence ID" value="NZ_CP126980.1"/>
</dbReference>
<name>A0ABY8WIV2_9ACTN</name>
<organism evidence="1 2">
    <name type="scientific">Actinoplanes oblitus</name>
    <dbReference type="NCBI Taxonomy" id="3040509"/>
    <lineage>
        <taxon>Bacteria</taxon>
        <taxon>Bacillati</taxon>
        <taxon>Actinomycetota</taxon>
        <taxon>Actinomycetes</taxon>
        <taxon>Micromonosporales</taxon>
        <taxon>Micromonosporaceae</taxon>
        <taxon>Actinoplanes</taxon>
    </lineage>
</organism>
<proteinExistence type="predicted"/>
<keyword evidence="2" id="KW-1185">Reference proteome</keyword>
<evidence type="ECO:0000313" key="2">
    <source>
        <dbReference type="Proteomes" id="UP001240150"/>
    </source>
</evidence>
<dbReference type="Proteomes" id="UP001240150">
    <property type="component" value="Chromosome"/>
</dbReference>
<reference evidence="1 2" key="1">
    <citation type="submission" date="2023-06" db="EMBL/GenBank/DDBJ databases">
        <authorList>
            <person name="Yushchuk O."/>
            <person name="Binda E."/>
            <person name="Ruckert-Reed C."/>
            <person name="Fedorenko V."/>
            <person name="Kalinowski J."/>
            <person name="Marinelli F."/>
        </authorList>
    </citation>
    <scope>NUCLEOTIDE SEQUENCE [LARGE SCALE GENOMIC DNA]</scope>
    <source>
        <strain evidence="1 2">NRRL 3884</strain>
    </source>
</reference>
<evidence type="ECO:0000313" key="1">
    <source>
        <dbReference type="EMBL" id="WIM97806.1"/>
    </source>
</evidence>
<dbReference type="EMBL" id="CP126980">
    <property type="protein sequence ID" value="WIM97806.1"/>
    <property type="molecule type" value="Genomic_DNA"/>
</dbReference>
<accession>A0ABY8WIV2</accession>
<sequence length="175" mass="18560">MTALIPNAALAYRVLDHIDAHPETWNQRKWDCGTTACFAGHAVRLSGGIIQGFGNSDAEVAEVTDDSARWMLGMHAQEAACHVLGIHPDTGGMADDPETGTRHWLFDAGNDRDRLGRLVAAIFGPRPEAPPVDRWSAMVPDPHPMANCGPLTLPLPPGTLCPTCGTIPPVPGGVS</sequence>
<gene>
    <name evidence="1" type="ORF">ACTOB_001360</name>
</gene>